<dbReference type="InterPro" id="IPR041618">
    <property type="entry name" value="PKS_DE"/>
</dbReference>
<feature type="region of interest" description="Disordered" evidence="10">
    <location>
        <begin position="5435"/>
        <end position="5464"/>
    </location>
</feature>
<dbReference type="InterPro" id="IPR015083">
    <property type="entry name" value="NorB/c/GfsB-D-like_docking"/>
</dbReference>
<feature type="region of interest" description="N-terminal hotdog fold" evidence="9">
    <location>
        <begin position="2471"/>
        <end position="2595"/>
    </location>
</feature>
<dbReference type="Pfam" id="PF21089">
    <property type="entry name" value="PKS_DH_N"/>
    <property type="match status" value="3"/>
</dbReference>
<dbReference type="Pfam" id="PF16197">
    <property type="entry name" value="KAsynt_C_assoc"/>
    <property type="match status" value="3"/>
</dbReference>
<feature type="active site" description="Proton donor; for dehydratase activity" evidence="9">
    <location>
        <position position="6105"/>
    </location>
</feature>
<feature type="region of interest" description="C-terminal hotdog fold" evidence="9">
    <location>
        <begin position="4332"/>
        <end position="4464"/>
    </location>
</feature>
<keyword evidence="4" id="KW-0597">Phosphoprotein</keyword>
<dbReference type="InterPro" id="IPR020807">
    <property type="entry name" value="PKS_DH"/>
</dbReference>
<dbReference type="SMART" id="SM01294">
    <property type="entry name" value="PKS_PP_betabranch"/>
    <property type="match status" value="3"/>
</dbReference>
<keyword evidence="7" id="KW-0511">Multifunctional enzyme</keyword>
<feature type="active site" description="Proton donor; for dehydratase activity" evidence="9">
    <location>
        <position position="2672"/>
    </location>
</feature>
<dbReference type="CDD" id="cd00833">
    <property type="entry name" value="PKS"/>
    <property type="match status" value="4"/>
</dbReference>
<evidence type="ECO:0008006" key="16">
    <source>
        <dbReference type="Google" id="ProtNLM"/>
    </source>
</evidence>
<dbReference type="Gene3D" id="3.30.70.3290">
    <property type="match status" value="4"/>
</dbReference>
<feature type="compositionally biased region" description="Low complexity" evidence="10">
    <location>
        <begin position="2001"/>
        <end position="2021"/>
    </location>
</feature>
<feature type="region of interest" description="C-terminal hotdog fold" evidence="9">
    <location>
        <begin position="6046"/>
        <end position="6180"/>
    </location>
</feature>
<dbReference type="SMART" id="SM00822">
    <property type="entry name" value="PKS_KR"/>
    <property type="match status" value="4"/>
</dbReference>
<dbReference type="GO" id="GO:0004315">
    <property type="term" value="F:3-oxoacyl-[acyl-carrier-protein] synthase activity"/>
    <property type="evidence" value="ECO:0007669"/>
    <property type="project" value="InterPro"/>
</dbReference>
<dbReference type="PROSITE" id="PS00012">
    <property type="entry name" value="PHOSPHOPANTETHEINE"/>
    <property type="match status" value="3"/>
</dbReference>
<evidence type="ECO:0000256" key="8">
    <source>
        <dbReference type="ARBA" id="ARBA00023315"/>
    </source>
</evidence>
<keyword evidence="5" id="KW-0808">Transferase</keyword>
<dbReference type="InterPro" id="IPR006162">
    <property type="entry name" value="Ppantetheine_attach_site"/>
</dbReference>
<evidence type="ECO:0000259" key="13">
    <source>
        <dbReference type="PROSITE" id="PS52019"/>
    </source>
</evidence>
<dbReference type="InterPro" id="IPR016039">
    <property type="entry name" value="Thiolase-like"/>
</dbReference>
<dbReference type="Pfam" id="PF22953">
    <property type="entry name" value="SpnB_Rossmann"/>
    <property type="match status" value="3"/>
</dbReference>
<keyword evidence="15" id="KW-1185">Reference proteome</keyword>
<feature type="domain" description="PKS/mFAS DH" evidence="13">
    <location>
        <begin position="5912"/>
        <end position="6180"/>
    </location>
</feature>
<dbReference type="PROSITE" id="PS00606">
    <property type="entry name" value="KS3_1"/>
    <property type="match status" value="4"/>
</dbReference>
<evidence type="ECO:0000256" key="9">
    <source>
        <dbReference type="PROSITE-ProRule" id="PRU01363"/>
    </source>
</evidence>
<dbReference type="Pfam" id="PF14765">
    <property type="entry name" value="PS-DH"/>
    <property type="match status" value="3"/>
</dbReference>
<name>A0A0D7CIG5_9ACTN</name>
<dbReference type="Pfam" id="PF08990">
    <property type="entry name" value="Docking"/>
    <property type="match status" value="1"/>
</dbReference>
<dbReference type="FunFam" id="3.40.47.10:FF:000019">
    <property type="entry name" value="Polyketide synthase type I"/>
    <property type="match status" value="4"/>
</dbReference>
<feature type="domain" description="Carrier" evidence="11">
    <location>
        <begin position="3211"/>
        <end position="3286"/>
    </location>
</feature>
<dbReference type="CDD" id="cd08956">
    <property type="entry name" value="KR_3_FAS_SDR_x"/>
    <property type="match status" value="3"/>
</dbReference>
<dbReference type="GO" id="GO:0004312">
    <property type="term" value="F:fatty acid synthase activity"/>
    <property type="evidence" value="ECO:0007669"/>
    <property type="project" value="TreeGrafter"/>
</dbReference>
<accession>A0A0D7CIG5</accession>
<feature type="domain" description="Ketosynthase family 3 (KS3)" evidence="12">
    <location>
        <begin position="3307"/>
        <end position="3731"/>
    </location>
</feature>
<comment type="cofactor">
    <cofactor evidence="1">
        <name>pantetheine 4'-phosphate</name>
        <dbReference type="ChEBI" id="CHEBI:47942"/>
    </cofactor>
</comment>
<comment type="caution">
    <text evidence="14">The sequence shown here is derived from an EMBL/GenBank/DDBJ whole genome shotgun (WGS) entry which is preliminary data.</text>
</comment>
<dbReference type="PATRIC" id="fig|1240678.4.peg.4774"/>
<dbReference type="InterPro" id="IPR049551">
    <property type="entry name" value="PKS_DH_C"/>
</dbReference>
<comment type="pathway">
    <text evidence="2">Antibiotic biosynthesis.</text>
</comment>
<feature type="active site" description="Proton acceptor; for dehydratase activity" evidence="9">
    <location>
        <position position="4230"/>
    </location>
</feature>
<dbReference type="Pfam" id="PF08659">
    <property type="entry name" value="KR"/>
    <property type="match status" value="4"/>
</dbReference>
<dbReference type="SUPFAM" id="SSF55048">
    <property type="entry name" value="Probable ACP-binding domain of malonyl-CoA ACP transacylase"/>
    <property type="match status" value="4"/>
</dbReference>
<dbReference type="SUPFAM" id="SSF47336">
    <property type="entry name" value="ACP-like"/>
    <property type="match status" value="4"/>
</dbReference>
<dbReference type="InterPro" id="IPR042104">
    <property type="entry name" value="PKS_dehydratase_sf"/>
</dbReference>
<dbReference type="CDD" id="cd08952">
    <property type="entry name" value="KR_1_SDR_x"/>
    <property type="match status" value="1"/>
</dbReference>
<feature type="domain" description="Carrier" evidence="11">
    <location>
        <begin position="6640"/>
        <end position="6718"/>
    </location>
</feature>
<evidence type="ECO:0000256" key="3">
    <source>
        <dbReference type="ARBA" id="ARBA00022450"/>
    </source>
</evidence>
<dbReference type="Proteomes" id="UP000032458">
    <property type="component" value="Unassembled WGS sequence"/>
</dbReference>
<dbReference type="NCBIfam" id="NF045894">
    <property type="entry name" value="PKS_plus_SDR"/>
    <property type="match status" value="1"/>
</dbReference>
<dbReference type="InterPro" id="IPR020841">
    <property type="entry name" value="PKS_Beta-ketoAc_synthase_dom"/>
</dbReference>
<feature type="region of interest" description="N-terminal hotdog fold" evidence="9">
    <location>
        <begin position="5912"/>
        <end position="6034"/>
    </location>
</feature>
<feature type="active site" description="Proton acceptor; for dehydratase activity" evidence="9">
    <location>
        <position position="5944"/>
    </location>
</feature>
<keyword evidence="8" id="KW-0012">Acyltransferase</keyword>
<dbReference type="Gene3D" id="1.10.1200.10">
    <property type="entry name" value="ACP-like"/>
    <property type="match status" value="4"/>
</dbReference>
<feature type="active site" description="Proton donor; for dehydratase activity" evidence="9">
    <location>
        <position position="4391"/>
    </location>
</feature>
<dbReference type="PROSITE" id="PS50075">
    <property type="entry name" value="CARRIER"/>
    <property type="match status" value="4"/>
</dbReference>
<dbReference type="InterPro" id="IPR057326">
    <property type="entry name" value="KR_dom"/>
</dbReference>
<evidence type="ECO:0000259" key="11">
    <source>
        <dbReference type="PROSITE" id="PS50075"/>
    </source>
</evidence>
<dbReference type="InterPro" id="IPR020806">
    <property type="entry name" value="PKS_PP-bd"/>
</dbReference>
<dbReference type="InterPro" id="IPR016035">
    <property type="entry name" value="Acyl_Trfase/lysoPLipase"/>
</dbReference>
<dbReference type="PROSITE" id="PS52019">
    <property type="entry name" value="PKS_MFAS_DH"/>
    <property type="match status" value="3"/>
</dbReference>
<feature type="domain" description="PKS/mFAS DH" evidence="13">
    <location>
        <begin position="2471"/>
        <end position="2746"/>
    </location>
</feature>
<dbReference type="InterPro" id="IPR036736">
    <property type="entry name" value="ACP-like_sf"/>
</dbReference>
<dbReference type="InterPro" id="IPR049552">
    <property type="entry name" value="PKS_DH_N"/>
</dbReference>
<dbReference type="Gene3D" id="3.10.129.110">
    <property type="entry name" value="Polyketide synthase dehydratase"/>
    <property type="match status" value="3"/>
</dbReference>
<dbReference type="EMBL" id="JRKI01000029">
    <property type="protein sequence ID" value="KIZ15998.1"/>
    <property type="molecule type" value="Genomic_DNA"/>
</dbReference>
<gene>
    <name evidence="14" type="ORF">SNA_22390</name>
</gene>
<feature type="domain" description="Carrier" evidence="11">
    <location>
        <begin position="1471"/>
        <end position="1546"/>
    </location>
</feature>
<feature type="domain" description="PKS/mFAS DH" evidence="13">
    <location>
        <begin position="4198"/>
        <end position="4464"/>
    </location>
</feature>
<dbReference type="Pfam" id="PF00109">
    <property type="entry name" value="ketoacyl-synt"/>
    <property type="match status" value="4"/>
</dbReference>
<feature type="region of interest" description="C-terminal hotdog fold" evidence="9">
    <location>
        <begin position="2611"/>
        <end position="2746"/>
    </location>
</feature>
<dbReference type="InterPro" id="IPR001227">
    <property type="entry name" value="Ac_transferase_dom_sf"/>
</dbReference>
<feature type="domain" description="Ketosynthase family 3 (KS3)" evidence="12">
    <location>
        <begin position="5010"/>
        <end position="5432"/>
    </location>
</feature>
<evidence type="ECO:0000259" key="12">
    <source>
        <dbReference type="PROSITE" id="PS52004"/>
    </source>
</evidence>
<dbReference type="SUPFAM" id="SSF101173">
    <property type="entry name" value="Docking domain B of the erythromycin polyketide synthase (DEBS)"/>
    <property type="match status" value="1"/>
</dbReference>
<feature type="domain" description="Ketosynthase family 3 (KS3)" evidence="12">
    <location>
        <begin position="1564"/>
        <end position="1990"/>
    </location>
</feature>
<dbReference type="Gene3D" id="3.40.366.10">
    <property type="entry name" value="Malonyl-Coenzyme A Acyl Carrier Protein, domain 2"/>
    <property type="match status" value="4"/>
</dbReference>
<dbReference type="InterPro" id="IPR009081">
    <property type="entry name" value="PP-bd_ACP"/>
</dbReference>
<feature type="active site" description="Proton acceptor; for dehydratase activity" evidence="9">
    <location>
        <position position="2503"/>
    </location>
</feature>
<dbReference type="InterPro" id="IPR013968">
    <property type="entry name" value="PKS_KR"/>
</dbReference>
<dbReference type="Gene3D" id="3.40.47.10">
    <property type="match status" value="4"/>
</dbReference>
<dbReference type="InterPro" id="IPR050091">
    <property type="entry name" value="PKS_NRPS_Biosynth_Enz"/>
</dbReference>
<evidence type="ECO:0000256" key="2">
    <source>
        <dbReference type="ARBA" id="ARBA00004792"/>
    </source>
</evidence>
<feature type="region of interest" description="Disordered" evidence="10">
    <location>
        <begin position="1999"/>
        <end position="2024"/>
    </location>
</feature>
<evidence type="ECO:0000256" key="1">
    <source>
        <dbReference type="ARBA" id="ARBA00001957"/>
    </source>
</evidence>
<dbReference type="FunFam" id="1.10.1200.10:FF:000007">
    <property type="entry name" value="Probable polyketide synthase pks17"/>
    <property type="match status" value="4"/>
</dbReference>
<evidence type="ECO:0000256" key="5">
    <source>
        <dbReference type="ARBA" id="ARBA00022679"/>
    </source>
</evidence>
<dbReference type="SUPFAM" id="SSF51735">
    <property type="entry name" value="NAD(P)-binding Rossmann-fold domains"/>
    <property type="match status" value="8"/>
</dbReference>
<dbReference type="GO" id="GO:0006633">
    <property type="term" value="P:fatty acid biosynthetic process"/>
    <property type="evidence" value="ECO:0007669"/>
    <property type="project" value="InterPro"/>
</dbReference>
<dbReference type="SUPFAM" id="SSF53901">
    <property type="entry name" value="Thiolase-like"/>
    <property type="match status" value="4"/>
</dbReference>
<dbReference type="Pfam" id="PF00698">
    <property type="entry name" value="Acyl_transf_1"/>
    <property type="match status" value="4"/>
</dbReference>
<feature type="domain" description="Ketosynthase family 3 (KS3)" evidence="12">
    <location>
        <begin position="34"/>
        <end position="460"/>
    </location>
</feature>
<dbReference type="GO" id="GO:0033068">
    <property type="term" value="P:macrolide biosynthetic process"/>
    <property type="evidence" value="ECO:0007669"/>
    <property type="project" value="UniProtKB-ARBA"/>
</dbReference>
<evidence type="ECO:0000256" key="10">
    <source>
        <dbReference type="SAM" id="MobiDB-lite"/>
    </source>
</evidence>
<evidence type="ECO:0000256" key="6">
    <source>
        <dbReference type="ARBA" id="ARBA00023194"/>
    </source>
</evidence>
<feature type="region of interest" description="N-terminal hotdog fold" evidence="9">
    <location>
        <begin position="4198"/>
        <end position="4320"/>
    </location>
</feature>
<dbReference type="InterPro" id="IPR036299">
    <property type="entry name" value="Polyketide_synth_docking_sf"/>
</dbReference>
<dbReference type="Pfam" id="PF18369">
    <property type="entry name" value="PKS_DE"/>
    <property type="match status" value="1"/>
</dbReference>
<keyword evidence="3" id="KW-0596">Phosphopantetheine</keyword>
<protein>
    <recommendedName>
        <fullName evidence="16">Polyketide synthase</fullName>
    </recommendedName>
</protein>
<dbReference type="SUPFAM" id="SSF52151">
    <property type="entry name" value="FabD/lysophospholipase-like"/>
    <property type="match status" value="4"/>
</dbReference>
<dbReference type="PANTHER" id="PTHR43775:SF51">
    <property type="entry name" value="INACTIVE PHENOLPHTHIOCEROL SYNTHESIS POLYKETIDE SYNTHASE TYPE I PKS1-RELATED"/>
    <property type="match status" value="1"/>
</dbReference>
<dbReference type="Pfam" id="PF22621">
    <property type="entry name" value="CurL-like_PKS_C"/>
    <property type="match status" value="1"/>
</dbReference>
<sequence length="6806" mass="711066">MMSNEEKLREYLKRAIADLHETRQQLDETEAKQREPLAIVSMACRFPGGVRSPEELWELLRDGVDAVSSFPRNRGWDLDALYHSDPAHQGTSYAREGGFLHDAGEFDPGFFGISPREALAMDPQQRLLLETAWEAVERAGIDPESLAGSRTGVFVGTGHGGYDAEGRRRADEVGGHLLTGNHISIASGRISYVLGLEGPALTVDTACSSSLVALHLAMHALRRDECAMALVGGATVMSTPQMFVEFSRQRGLAPDGRCKPFAAAADGTGWSEGVGLLLVERLSDAVRNGHPVLAVLKGSAVNQDGASNGLTAPNGPSQQRVIRQALTGAGLAASDIDAVEAHGTGTTLGDPVEAHALLATYGQQRPADRPVRIGSMKSNIGHTQAAAGIAGVMKMVLAMRHGHLPRTLHLDEPTGHVDWSEGNARLLAEPEPWPSAGRPRRAAVSSFGISGTNAHVILEQAPAHEAEPAPEPAARPGALPWILSARTEAGLRAQADRLGRHLRDRADLEPAAVAHALADTRTLMEHRAVVVAGDREEFLRGLDALAAGRTANGLVSGVAVKAASAFLFAGQGSQRPGMGRELHAAHPVFATAFDAVCAELDPHLDRPLRDIVFAEEGSAEAALLDQTAYTQAALFALETALFRLVESWGVAPRFVAGHSIGELTAAHVSGVLTLHDAARLVAARGTLMQALPAGGAMVAVQATEDEIRERLAGHEDHVALAAANGPDSTVISGDEQAVTEIAAHWEAQGRRTKRLRVSHAFHSPHMDDMLEDFRRVARGLTFHAPRIPVVSTVTGALATEDELRSPDYWVRQVRETVRFCAAVRTLEAEGVTTFVEIGTGGVLTPMVQDCLTTLEEPVLVPLLRTGRPETVALTEGVATAFVHGVPVDRSAFPGAPGTSRADLPTYAFQRQWYWLDPADHDEGEAAAAEAGEAGFWAAVEREDLQELSAVLAIDGSEADSLGSFLPTLSSWRRQRRTQAAADRFSYRTHWAPRTASGGPTATGHWLVVLPEGGTDDPWTARLLDALNDQGLHTDVRELPADHEPDAWPDTPVDGVLCLLALDERPHPLLPSVPRGLAATTTLLRALEGAGIQAPLWCVTRGAVAVDRHEALKSPLQAQTWGLGRVAALESPQSWGGLIDLPDNLDGRAVSALLSTLAGEEDQVAVRPAGVFARRLERITPGGDTGDRWSTHGTVLVTGGTGALGAHLAHWLADAGAEHLVLTGRRGPQAPGAPELAAALTDRGVKVTLAACDAADRDALAAVLADIPPHLPLTGVVHAAGVLDDGVLDALTPERFETVLRPKARAAQNLHELTQDLDLDHFVLFSSIVGVLGNAGQANYAAANAYLDALAEHRLAQGLPATSVSWGPWAGGGMATDSDAADRMSRDGLLPMAAAPALAALRQALAQGMTQVTVADIDWSAYAPALTAVRPSPLIGDLPEARRALGPAEGPRRERSPLRDRIGALPPAEQEKAFLTMVREEAARVLGHPSPDTVDAQRAFREQGFDSLMAVDLRNRLSAATGLRLPATLLFDHPPPLAAAACLRSEVLGAAGPATVVQASTAALDEPVAIIGMACRFPGGVHSPEALWRLLAEGGDAITPMPADRGWDLDRLYHPDPDHQGTSYARGGGFLDGAADFDADFFGISPREALAMDPQQRLLLETTWEVLEQAGIDPESLRGSSTGVFAGTNTQDYGTALDAAQDEAGGHRLTGNAMSVVSGRVSYTFGFEGPALTVDTACSSSLVALHMAAQALRQGECSLAVAGGVTVMATPSSFVEFARQRGLAPDGRCKPFAAAADGTGWSEGVGLLLVERLSDARRNGHQVLAVVRGSAVNQDGASNGLSAPSGPSQQRVIRQALANARVAASEVDAVEAHGTGTTLGDPIEAQALLATYGQERPPERPLLLGAVKSNLGHTQAAAGVAGVMKMVLAMRHGMLPRTLHVDEPTGHVDWTAGAVELLTEHTDWPETGHPRRAAVSAFGISGTNAHVVLELPAAEQPLVEQPSAAEPDAPATAPDRTPTASDGTAPLLLSAKSESALRAQAARLHSHLERDPALRLTDAAYTLMTHRTAFAHRAAVRAADHEAALRALTALAAGEADPAVDTGTAHTGRDAVLFSGQGSQRIGMGRELSGRYPVFAEAFDTVCAALDEHLDRPLRDVVRGEDEELLNRTVYAQAGLFAIEVALFRLVESWGVRPHYVAGHSVGEIAAAHVAGVFSLADACALVAARGRLMQALPAGGAMAAIRATEDEVLPHLADSVSIAAVNGPSSVVVSGAEHAVLSIAAHFEGAGRKTTRLRVSHAFHSPLMDPMLADFRAVAEGLTYGEPELAVVSNVTGQLATPDQLRTPEYWVTHVRAAVRFADGIRALGAEGVTRFLELGPDGVLSALARESAPDDAVCTPVLRKDRSEAATLLAALTHLHVHGTEIDWTAFLAGRDAHAVDLPTYAFQHQRFWPTPDHTRTGDLGAVGLEATGHPLLSAAVELPDGEGLLFTTRLSLQTHPWLAGHVVMGSVLLPGTAFAELALRAADEVGCDRVDELTLAAPLVLPEHGGVQLQLRVGPADASGRRTLTARSRAEGDGDRPWVQHATGVLAEGESTPEPGYDFHTESWPPADAAPVELSGLYPDFAAHGFDYGPHFQGLRTAWRRGDEVFAEVALPAEAEGEASAYGLHPALLDAALHVVAFNGVDRGVVPFSWESVALHATGASAVRIRVVRHSGDTVSVDVADTTGEPVASIGTLVLRAVSADQLAGGADPAVRDALFRVQWNPVRLPPAGAAVTVATLGSLAGAPFDGYPDLASLARSGRVAGAVLVPVEAGAGEVVADDVVGATHATAARALDLARSWLADDRFAASRLVFVTRGAVSGADLAGAAVWGLVRSALSEHPGRFGLVDLDDDAELALVPRVLASDEPQLLVRGGEVLAARLARAQSSHAVTWDPSGTVLVTGGTGGLGRVMARHLVVEHGVRNLLLVSRRGPAAEGAEELVTELRHSGAEVAVEACDVTDAAAVADLVARHRISAVVHTAGVLDDGVVESLTPERLSAVLRPKVDAAWNLHEATRDLDLDAFVVFSSVAGTIGSPGQANYAAGNAFLDALAHHRRAAGLPAASLAWGPWSRDGGMTGTLTDVDLQRIARQGMPELTPAQGVALFDAALAAGDAHLLPVRFDWASLRAQGEVPPLLRGLIRTRARRSAVGGSAAAAGLVGRLSGRGTVERREVLLDLVRAQIAVVLGHANPETIESTRVFQDLGFDSLTAVELRNRLNNATGLRLSATAVFDYPTADALVDFLLDELFGAQEEAELPAPVPSPAGAADDPVVIVGMSCRYPGGVGSPEDLWRLVSEGVDAVSDFPTDRGWDVESLYSPDPEALGTSYTRSGGFLHEAAEFDPDFFGMSPREALATDAQQRLLLETTWEAIERTGIDPASLRGSRTGVFAGVMYTDYGDLLVGDQFEGYRSNGSAASIASGRVSYTFGFEGPAVTVDTACSSSLVALHWAAQSLRSGECSLAVAGGVTVMSTPTTFVEFSRQRGLSADGRCKAFADAADGVGWGEGVGMLVLERLSDARRNGHRVLAVVRGSAVNQDGASNGLTAPNGPAQQRVIRQALASAGLSAADVDAVEAHGTGTTLGDPIEAQALLATYGQERPEDRPLLLGSVKSNIGHAQAASGVAGVIKMVLAMRHGVLPRTLHVDEPSSHVDWSAGAVELLTSEAEWPQGEGPRRAGVSSFGVSGTNAHVILEQPGPDAADAAPDATVTDPGALAWVLSARNEAALRCQAARLLSLVAGSDALCARDIGHSLVTGRSSFAHRAVVWGQDRDALVRALSALAVGEADAGLAEGASGAGRTAFLFSGQGSQRLGMGWELYARYPVFADAFDAVCAALDEHLERPLRDVVWGEDAELLNQTAYAQAGLFAIEVALYRLAESWGMRPDFVAGHSIGEVAAAHVSGVFSLPDACALVAARGRLMQQLPSGGAMMAIRATEDEVLPHLAEGVSLAAVNGPSSVVISGAEDAVLAIAAHFAGEGRKTTRLRVSHAFHSPLMEPMLEEFRAVVTRLSFGTPTIPVVSNLTGRLAEPEQLAHADYWVRHVREAVRFADGIQALRAEGVTRFLELGPDGVLSAMARESASDDAVLAPVLRRDRPEETALLGALAQLYVRGAHVDWTVPFAGSGARWADLPTYAFQHERFWPSGGVARPGDVRSAGLGSAGHPLLGAAVELAGSGGLLFTGRLSVSSHPWLADHVVLGSVLVPGTALVELVLRAADEAGCDLLEELTLAAPLVLPASGAAVQVQVAVGEPDEAGRRPVSVHAREGEGPWTLHASGAVTSGAEVPPFDATVWPPKGAEPVDVADCYDVLADAGLTYGPAFHGLQAAWKLGGDVYAEAKLPESTDGDAYGLHPALFDAALHASALGGAEAGGVPFSWAGVSLHATGASHLRVRIREAGGALSVAIADTSGAPVASVESLVIRPLSAGQVQAADRDALFKADWVPVPLTDERVEPGTGPEGEPLRTYADLDSLEGAAVPGTVLVAPPSGAAGTVESVHAATVWALEMVQAWLADDRFATSRLVFVTRGAAFGADLAAAAVRGLVRSAQSENPGRFGLVDMDGDADTTVPAQALATDEPELLVRGGEVLAARLVRAQSSHTVTWDPSGTVLITGGTGGLGRSVARHLVSEHGVRSLLLVSRRGPAAEGAGELVAELRGSGAEVVIEACDVTDAVAVADLVARHRISAVVHTAGVLDDGVVESLTPERLAVVLRPKVDAAWNLHEATRGLDLDAFVVFSSVAGTFGSAGQANYAAGNAFLDALAYHRRAVGLPAVSLAWGPWSQDGGMTGTLSDADVQRIARQGMPPLTVEEGLALFDAALGSAEPMALPVRLDLAALRAQGEPQPLLRGLIRTRTRRSGAAAASGIAQRLAGLSTAERREALLDVVRAQIATVLGHAGPETIAPDRAFQDLGLDSLTAIELRNLLGKATGLRLPATTVFDYPTVDALAAHLLDELFGAETGTATETPLPVPGLPSLADDPVVIVGMSCRFPGGVASPEDLWRLVADGVDAVSAFPTDRGWEIDDTYDPEREGAIATRSGGFLHDAAEFDPEFFGMSPREALTTDAQQRLLLETTWEALERAGMDPATLRGSRTGVFAGVMYHDYSTLLSGREFEGYQGSGSAGSVASGRVSYTFGFEGPAVTVDTACSSSLVALHLAAQSLRSGECSLALAGGVTVMSTPLTFVEFSRQGGLSADGRCKAFADAADGVGWAEGAGILVLERLSDARRNGHRILATVRGSAVNQDGASNGLTAPNGPAQQRVIRQALASAGLSAADVDAVEAHGTGTTLGDPIEAQALLATYGQERPEDRPLLLGSVKSNIGHAQAASGVAGVIKMVLAMRHGVLPRTLHVDEPSSHVDWSAGAVELLTSEAEWPQGEGPRRAGVSSFGISGTNAHVILEQPEPVAAETESITPDTAPDAAEDEAADSGTPVPVLLSGRSASALRAQAARLLSRLDGDPGPRITDVAYSLATGRSAFPHRAVILAANRADLLHSLSALAEGHTEAPAVVAQDRARSGKLAFLFSGQGSQRLGMGRELYGRYPAFAEALDAVCAALDAHLDRPLRDVIWGEDAELLNRTGYAQTGLFAIEVALFRLLESWGVRPDHLLGHSIGEIAAAHVAGVLSLPDACALVAARGRLMQQLPSGGAMMAIRATEDEVLPHLAEGVSLAAVNGPSSVVVSGAEDEVLALAAHFEEEGRKTTRLRVSHAFHSPLMEPMLADFRAVADGMTYAAPRIPVVSNVTGRPATAEELCCAEYWVGHVREAVRFADGVGALREQGVTTFLELGPDGSLSALAAESAADDSVLAPVLRKNRPEAPALLTALARLHAQGTPVDWSAAFAGTGARWVDLPTYAFQHERFWPSGGAARAGDVRSAGLGSAGHPLLGAAVELAGSGGRLLTGRLSLSSHPWLADHVVLGSVLVPGTALMELVLRAADEVDCAAVDELTLAAPLVLPASGAAIQVQVWVGEPDEAGRRPVSVHAREGEGPWTLHADGALAPAAETVPFDTAIWPPQGAEHLDAAGCYERFADAGFAYGPVFQGLRAAWKLGEDIYAEVALPEGTDGNAYGLHPALFDAALHAALLGGEGTDEAAVPFSWNGVTLHATGASRVRVRIRPTEGGTSIALVDTAGAPVASVRSLTARPITAGQLQTGDRDSLFQVDWTTLHLTDERANSLALLGKDTEGILDTLSLQPHADLDDLAATGVHDTVLAPLPTRTAGTVESVHAATTGALALIRSWLADDRFAASRLVFVTRGAVSGTDLAGASVWGLVRSALLEHPGRFGLVDVDVDQDAEVPLVPRALASDEPQVLVRGGEVLAARLVRAQSSDTVTWDPSGTVLITGGTGGLGRSVARHLVSEHGVRSLLLVSRRGPAAEGVDALVAELAECGAQVTVEACDVTDAVAVADLVARHRISAVVHTAGVLDDGVVESLTPERLSAVLRPKVDAAWNLHEATRGLDLDAFVVFSSVAGTFGSAGQANYAAGNAFLDALAYHRRAVGLPAVSLAWGPWSQDGGMTGTLSDADVQRIARQGMPPLTVEEGLALFDAALGSAEPMALPVRLDLAALRAQGEPQPLLRGLIRTPGRRTAAAATEGDTAAAFAGRLTGLSAAEGREVVLGAVRSQIAGVLGHAEATEIDQDRAFLDLGFDSLTAVELRNRLGAVTGIRLPATLLFDYPTPAELVAHLHARIAPEPTVGPEALLGELERMEKSFGGLDLTEEMHEQIAGRLEVLRAKWDALRDTAAAAGHDGSPSDEDFDFESASDDEVFDLLDNELGLS</sequence>
<dbReference type="Pfam" id="PF02801">
    <property type="entry name" value="Ketoacyl-synt_C"/>
    <property type="match status" value="4"/>
</dbReference>
<keyword evidence="6" id="KW-0045">Antibiotic biosynthesis</keyword>
<dbReference type="InterPro" id="IPR055123">
    <property type="entry name" value="SpnB-like_Rossmann"/>
</dbReference>
<dbReference type="FunFam" id="3.40.366.10:FF:000002">
    <property type="entry name" value="Probable polyketide synthase 2"/>
    <property type="match status" value="4"/>
</dbReference>
<proteinExistence type="predicted"/>
<dbReference type="SMART" id="SM00826">
    <property type="entry name" value="PKS_DH"/>
    <property type="match status" value="3"/>
</dbReference>
<dbReference type="SMART" id="SM00827">
    <property type="entry name" value="PKS_AT"/>
    <property type="match status" value="4"/>
</dbReference>
<dbReference type="InterPro" id="IPR049900">
    <property type="entry name" value="PKS_mFAS_DH"/>
</dbReference>
<dbReference type="InterPro" id="IPR036291">
    <property type="entry name" value="NAD(P)-bd_dom_sf"/>
</dbReference>
<dbReference type="SMART" id="SM00823">
    <property type="entry name" value="PKS_PP"/>
    <property type="match status" value="4"/>
</dbReference>
<reference evidence="14 15" key="1">
    <citation type="submission" date="2014-09" db="EMBL/GenBank/DDBJ databases">
        <title>Draft genome sequence of Streptomyces natalensis ATCC 27448, producer of the antifungal pimaricin.</title>
        <authorList>
            <person name="Mendes M.V."/>
            <person name="Beites T."/>
            <person name="Pires S."/>
            <person name="Santos C.L."/>
            <person name="Moradas-Ferreira P."/>
        </authorList>
    </citation>
    <scope>NUCLEOTIDE SEQUENCE [LARGE SCALE GENOMIC DNA]</scope>
    <source>
        <strain evidence="14 15">ATCC 27448</strain>
    </source>
</reference>
<dbReference type="PROSITE" id="PS52004">
    <property type="entry name" value="KS3_2"/>
    <property type="match status" value="4"/>
</dbReference>
<dbReference type="InterPro" id="IPR014043">
    <property type="entry name" value="Acyl_transferase_dom"/>
</dbReference>
<evidence type="ECO:0000313" key="15">
    <source>
        <dbReference type="Proteomes" id="UP000032458"/>
    </source>
</evidence>
<dbReference type="InterPro" id="IPR018201">
    <property type="entry name" value="Ketoacyl_synth_AS"/>
</dbReference>
<organism evidence="14 15">
    <name type="scientific">Streptomyces natalensis ATCC 27448</name>
    <dbReference type="NCBI Taxonomy" id="1240678"/>
    <lineage>
        <taxon>Bacteria</taxon>
        <taxon>Bacillati</taxon>
        <taxon>Actinomycetota</taxon>
        <taxon>Actinomycetes</taxon>
        <taxon>Kitasatosporales</taxon>
        <taxon>Streptomycetaceae</taxon>
        <taxon>Streptomyces</taxon>
    </lineage>
</organism>
<dbReference type="InterPro" id="IPR014030">
    <property type="entry name" value="Ketoacyl_synth_N"/>
</dbReference>
<feature type="domain" description="Carrier" evidence="11">
    <location>
        <begin position="4912"/>
        <end position="4987"/>
    </location>
</feature>
<evidence type="ECO:0000256" key="4">
    <source>
        <dbReference type="ARBA" id="ARBA00022553"/>
    </source>
</evidence>
<evidence type="ECO:0000313" key="14">
    <source>
        <dbReference type="EMBL" id="KIZ15998.1"/>
    </source>
</evidence>
<evidence type="ECO:0000256" key="7">
    <source>
        <dbReference type="ARBA" id="ARBA00023268"/>
    </source>
</evidence>
<dbReference type="SMART" id="SM00825">
    <property type="entry name" value="PKS_KS"/>
    <property type="match status" value="4"/>
</dbReference>
<dbReference type="Gene3D" id="3.40.50.720">
    <property type="entry name" value="NAD(P)-binding Rossmann-like Domain"/>
    <property type="match status" value="4"/>
</dbReference>
<dbReference type="PANTHER" id="PTHR43775">
    <property type="entry name" value="FATTY ACID SYNTHASE"/>
    <property type="match status" value="1"/>
</dbReference>
<dbReference type="InterPro" id="IPR014031">
    <property type="entry name" value="Ketoacyl_synth_C"/>
</dbReference>
<dbReference type="GO" id="GO:0031177">
    <property type="term" value="F:phosphopantetheine binding"/>
    <property type="evidence" value="ECO:0007669"/>
    <property type="project" value="InterPro"/>
</dbReference>
<dbReference type="Pfam" id="PF00550">
    <property type="entry name" value="PP-binding"/>
    <property type="match status" value="4"/>
</dbReference>
<dbReference type="InterPro" id="IPR032821">
    <property type="entry name" value="PKS_assoc"/>
</dbReference>
<dbReference type="InterPro" id="IPR016036">
    <property type="entry name" value="Malonyl_transacylase_ACP-bd"/>
</dbReference>